<feature type="binding site" evidence="7 9">
    <location>
        <position position="172"/>
    </location>
    <ligand>
        <name>Mg(2+)</name>
        <dbReference type="ChEBI" id="CHEBI:18420"/>
        <label>1</label>
    </ligand>
</feature>
<dbReference type="STRING" id="751945.Theos_1468"/>
<dbReference type="InterPro" id="IPR027417">
    <property type="entry name" value="P-loop_NTPase"/>
</dbReference>
<feature type="binding site" evidence="6 7">
    <location>
        <position position="256"/>
    </location>
    <ligand>
        <name>ADP</name>
        <dbReference type="ChEBI" id="CHEBI:456216"/>
    </ligand>
</feature>
<keyword evidence="6 7" id="KW-0479">Metal-binding</keyword>
<keyword evidence="5 6" id="KW-0002">3D-structure</keyword>
<dbReference type="PANTHER" id="PTHR47642">
    <property type="entry name" value="ATP-DEPENDENT DNA HELICASE"/>
    <property type="match status" value="1"/>
</dbReference>
<dbReference type="PDB" id="6S3E">
    <property type="method" value="X-ray"/>
    <property type="resolution" value="3.79 A"/>
    <property type="chains" value="A/B=64-507"/>
</dbReference>
<evidence type="ECO:0000256" key="1">
    <source>
        <dbReference type="SAM" id="MobiDB-lite"/>
    </source>
</evidence>
<dbReference type="GO" id="GO:0046872">
    <property type="term" value="F:metal ion binding"/>
    <property type="evidence" value="ECO:0007669"/>
    <property type="project" value="UniProtKB-KW"/>
</dbReference>
<reference evidence="3 4" key="1">
    <citation type="journal article" date="2013" name="Genome Announc.">
        <title>Whole Genome Sequencing of Thermus oshimai JL-2 and Thermus thermophilus JL-18, Incomplete Denitrifiers from the United States Great Basin.</title>
        <authorList>
            <person name="Murugapiran S.K."/>
            <person name="Huntemann M."/>
            <person name="Wei C.L."/>
            <person name="Han J."/>
            <person name="Detter J.C."/>
            <person name="Han C.S."/>
            <person name="Erkkila T.H."/>
            <person name="Teshima H."/>
            <person name="Chen A."/>
            <person name="Kyrpides N."/>
            <person name="Mavrommatis K."/>
            <person name="Markowitz V."/>
            <person name="Szeto E."/>
            <person name="Ivanova N."/>
            <person name="Pagani I."/>
            <person name="Lam J."/>
            <person name="McDonald A.I."/>
            <person name="Dodsworth J.A."/>
            <person name="Pati A."/>
            <person name="Goodwin L."/>
            <person name="Peters L."/>
            <person name="Pitluck S."/>
            <person name="Woyke T."/>
            <person name="Hedlund B.P."/>
        </authorList>
    </citation>
    <scope>NUCLEOTIDE SEQUENCE</scope>
    <source>
        <strain evidence="3 4">JL-2</strain>
    </source>
</reference>
<feature type="domain" description="DNA helicase Pif1-like DEAD-box helicase" evidence="2">
    <location>
        <begin position="68"/>
        <end position="274"/>
    </location>
</feature>
<reference evidence="11" key="3">
    <citation type="journal article" date="2022" name="EMBO Rep.">
        <title>Structural mechanism underpinning Thermus oshimai Pif1-mediated G-quadruplex unfolding.</title>
        <authorList>
            <person name="Dai Y.X."/>
            <person name="Guo H.L."/>
            <person name="Liu N.N."/>
            <person name="Chen W.F."/>
            <person name="Ai X."/>
            <person name="Li H.H."/>
            <person name="Sun B."/>
            <person name="Hou X.M."/>
            <person name="Rety S."/>
            <person name="Xi X.G."/>
        </authorList>
    </citation>
    <scope>X-RAY CRYSTALLOGRAPHY (2.58 ANGSTROMS) OF 60-507 IN COMPLEX WITH ADP AND MG(2+)</scope>
</reference>
<feature type="binding site" evidence="6 7">
    <location>
        <position position="98"/>
    </location>
    <ligand>
        <name>ADP</name>
        <dbReference type="ChEBI" id="CHEBI:456216"/>
    </ligand>
</feature>
<dbReference type="RefSeq" id="WP_016329679.1">
    <property type="nucleotide sequence ID" value="NC_019386.1"/>
</dbReference>
<feature type="binding site" evidence="6 7">
    <location>
        <position position="72"/>
    </location>
    <ligand>
        <name>ADP</name>
        <dbReference type="ChEBI" id="CHEBI:456216"/>
    </ligand>
</feature>
<feature type="binding site" evidence="7 9">
    <location>
        <position position="171"/>
    </location>
    <ligand>
        <name>Mg(2+)</name>
        <dbReference type="ChEBI" id="CHEBI:18420"/>
        <label>1</label>
    </ligand>
</feature>
<feature type="binding site" evidence="6 8">
    <location>
        <position position="67"/>
    </location>
    <ligand>
        <name>ADP</name>
        <dbReference type="ChEBI" id="CHEBI:456216"/>
    </ligand>
</feature>
<dbReference type="HOGENOM" id="CLU_001613_7_2_0"/>
<dbReference type="GO" id="GO:0006281">
    <property type="term" value="P:DNA repair"/>
    <property type="evidence" value="ECO:0007669"/>
    <property type="project" value="InterPro"/>
</dbReference>
<feature type="region of interest" description="Disordered" evidence="1">
    <location>
        <begin position="43"/>
        <end position="70"/>
    </location>
</feature>
<dbReference type="InterPro" id="IPR010285">
    <property type="entry name" value="DNA_helicase_pif1-like_DEAD"/>
</dbReference>
<feature type="binding site" evidence="7 9">
    <location>
        <position position="98"/>
    </location>
    <ligand>
        <name>Mg(2+)</name>
        <dbReference type="ChEBI" id="CHEBI:18420"/>
        <label>1</label>
    </ligand>
</feature>
<dbReference type="EMBL" id="CP003249">
    <property type="protein sequence ID" value="AFV76497.1"/>
    <property type="molecule type" value="Genomic_DNA"/>
</dbReference>
<dbReference type="PATRIC" id="fig|751945.3.peg.1451"/>
<dbReference type="Gene3D" id="3.40.50.300">
    <property type="entry name" value="P-loop containing nucleotide triphosphate hydrolases"/>
    <property type="match status" value="1"/>
</dbReference>
<dbReference type="AlphaFoldDB" id="K7RJ88"/>
<dbReference type="CDD" id="cd18809">
    <property type="entry name" value="SF1_C_RecD"/>
    <property type="match status" value="1"/>
</dbReference>
<dbReference type="PDB" id="6S3O">
    <property type="method" value="X-ray"/>
    <property type="resolution" value="1.97 A"/>
    <property type="chains" value="A=64-507"/>
</dbReference>
<dbReference type="GO" id="GO:0000723">
    <property type="term" value="P:telomere maintenance"/>
    <property type="evidence" value="ECO:0007669"/>
    <property type="project" value="InterPro"/>
</dbReference>
<evidence type="ECO:0007829" key="5">
    <source>
        <dbReference type="PDB" id="6S3E"/>
    </source>
</evidence>
<dbReference type="GO" id="GO:0000166">
    <property type="term" value="F:nucleotide binding"/>
    <property type="evidence" value="ECO:0007669"/>
    <property type="project" value="UniProtKB-KW"/>
</dbReference>
<keyword evidence="3" id="KW-0378">Hydrolase</keyword>
<dbReference type="InterPro" id="IPR051055">
    <property type="entry name" value="PIF1_helicase"/>
</dbReference>
<dbReference type="Gene3D" id="2.30.30.940">
    <property type="match status" value="1"/>
</dbReference>
<evidence type="ECO:0000313" key="4">
    <source>
        <dbReference type="Proteomes" id="UP000000211"/>
    </source>
</evidence>
<feature type="binding site" evidence="11">
    <location>
        <position position="69"/>
    </location>
    <ligand>
        <name>ADP</name>
        <dbReference type="ChEBI" id="CHEBI:456216"/>
    </ligand>
</feature>
<dbReference type="SUPFAM" id="SSF52540">
    <property type="entry name" value="P-loop containing nucleoside triphosphate hydrolases"/>
    <property type="match status" value="2"/>
</dbReference>
<feature type="binding site" evidence="6 8">
    <location>
        <position position="95"/>
    </location>
    <ligand>
        <name>ADP</name>
        <dbReference type="ChEBI" id="CHEBI:456216"/>
    </ligand>
</feature>
<feature type="compositionally biased region" description="Acidic residues" evidence="1">
    <location>
        <begin position="56"/>
        <end position="65"/>
    </location>
</feature>
<feature type="binding site" evidence="6 8">
    <location>
        <position position="98"/>
    </location>
    <ligand>
        <name>Mg(2+)</name>
        <dbReference type="ChEBI" id="CHEBI:18420"/>
        <label>2</label>
    </ligand>
</feature>
<gene>
    <name evidence="3" type="ORF">Theos_1468</name>
</gene>
<dbReference type="PDB" id="6S3I">
    <property type="method" value="X-ray"/>
    <property type="resolution" value="2.46 A"/>
    <property type="chains" value="A=64-507"/>
</dbReference>
<feature type="binding site" evidence="8">
    <location>
        <position position="97"/>
    </location>
    <ligand>
        <name>ADP</name>
        <dbReference type="ChEBI" id="CHEBI:456216"/>
        <note>covalent</note>
    </ligand>
</feature>
<dbReference type="PDB" id="6S3N">
    <property type="method" value="X-ray"/>
    <property type="resolution" value="2.53 A"/>
    <property type="chains" value="A/B=64-507"/>
</dbReference>
<proteinExistence type="evidence at protein level"/>
<dbReference type="PDB" id="6S3H">
    <property type="method" value="X-ray"/>
    <property type="resolution" value="2.06 A"/>
    <property type="chains" value="A/B=64-507"/>
</dbReference>
<accession>K7RJ88</accession>
<organism evidence="3 4">
    <name type="scientific">Thermus oshimai JL-2</name>
    <dbReference type="NCBI Taxonomy" id="751945"/>
    <lineage>
        <taxon>Bacteria</taxon>
        <taxon>Thermotogati</taxon>
        <taxon>Deinococcota</taxon>
        <taxon>Deinococci</taxon>
        <taxon>Thermales</taxon>
        <taxon>Thermaceae</taxon>
        <taxon>Thermus</taxon>
    </lineage>
</organism>
<name>K7RJ88_THEOS</name>
<evidence type="ECO:0007829" key="6">
    <source>
        <dbReference type="PDB" id="6S3H"/>
    </source>
</evidence>
<evidence type="ECO:0007829" key="8">
    <source>
        <dbReference type="PDB" id="6S3M"/>
    </source>
</evidence>
<feature type="binding site" evidence="10">
    <location>
        <position position="438"/>
    </location>
    <ligand>
        <name>ADP</name>
        <dbReference type="ChEBI" id="CHEBI:456216"/>
    </ligand>
</feature>
<dbReference type="KEGG" id="tos:Theos_1468"/>
<protein>
    <submittedName>
        <fullName evidence="3">PIF1 helicase</fullName>
    </submittedName>
</protein>
<dbReference type="Pfam" id="PF05970">
    <property type="entry name" value="PIF1"/>
    <property type="match status" value="1"/>
</dbReference>
<feature type="binding site" evidence="6 8">
    <location>
        <position position="172"/>
    </location>
    <ligand>
        <name>Mg(2+)</name>
        <dbReference type="ChEBI" id="CHEBI:18420"/>
        <label>2</label>
    </ligand>
</feature>
<feature type="binding site" evidence="6 7">
    <location>
        <position position="99"/>
    </location>
    <ligand>
        <name>ADP</name>
        <dbReference type="ChEBI" id="CHEBI:456216"/>
    </ligand>
</feature>
<evidence type="ECO:0007829" key="9">
    <source>
        <dbReference type="PDB" id="6S3N"/>
    </source>
</evidence>
<keyword evidence="4" id="KW-1185">Reference proteome</keyword>
<dbReference type="PDB" id="7ADA">
    <property type="method" value="X-ray"/>
    <property type="resolution" value="3.34 A"/>
    <property type="chains" value="A/B=65-507"/>
</dbReference>
<dbReference type="SMR" id="K7RJ88"/>
<feature type="binding site" evidence="6 7">
    <location>
        <position position="96"/>
    </location>
    <ligand>
        <name>ADP</name>
        <dbReference type="ChEBI" id="CHEBI:456216"/>
    </ligand>
</feature>
<dbReference type="PDB" id="6XZT">
    <property type="method" value="X-ray"/>
    <property type="resolution" value="3.34 A"/>
    <property type="chains" value="A/B=65-507"/>
</dbReference>
<dbReference type="GO" id="GO:0003678">
    <property type="term" value="F:DNA helicase activity"/>
    <property type="evidence" value="ECO:0007669"/>
    <property type="project" value="InterPro"/>
</dbReference>
<dbReference type="PDB" id="6S3P">
    <property type="method" value="X-ray"/>
    <property type="resolution" value="1.93 A"/>
    <property type="chains" value="A=65-507"/>
</dbReference>
<feature type="compositionally biased region" description="Pro residues" evidence="1">
    <location>
        <begin position="43"/>
        <end position="55"/>
    </location>
</feature>
<evidence type="ECO:0000313" key="3">
    <source>
        <dbReference type="EMBL" id="AFV76497.1"/>
    </source>
</evidence>
<evidence type="ECO:0007829" key="7">
    <source>
        <dbReference type="PDB" id="6S3I"/>
    </source>
</evidence>
<sequence>MSHLLLFVTLLGVFGLGYLQGGPVLGLFLAGLGLLLGRGLRPARPPQVEEPPSPEADPEEVEEAPEGLSSEQQRAFLAVTQTPHPAHLITGPAGTGKTTLLYALQEFYKGRAVTLAPTGTAALQARGQTVHSFFRFPARLLRYRHPEDIRPPGPHSPLRKAMEQMEVLILDEVGMVRVDLLEAMDWALRKTRKRLEEPFGGVKVLLLGDTRQLEPVVPGGEEALYIARTWGGPFFFQAHVWEEVALRVHRLWESQRQREDPLFAELLKRLRQGDPQALETLNRAAVRPDGGEEPGTLILTPRRKEADALNLKRLEALPGKPLEYQAQVKGEFAETDFPTEAALTLKKGAQVILLRNDPLGEYFNGDLGWVEDLEAEALAVRLKRNGRRVVIRPFVWEKIVYTYDSEREEIKPQVVGTFRQVPVRLAWALTVHKAQGLTLDKVHLELGRGLFAHGQPYVALTRVRRLQDLSLSRPIAPTELLWRPEVEVFETRIQEGIWQKSHGWPSL</sequence>
<dbReference type="PDB" id="6S3M">
    <property type="method" value="X-ray"/>
    <property type="resolution" value="2.11 A"/>
    <property type="chains" value="A/B=64-507"/>
</dbReference>
<feature type="binding site" evidence="6 7">
    <location>
        <position position="94"/>
    </location>
    <ligand>
        <name>ADP</name>
        <dbReference type="ChEBI" id="CHEBI:456216"/>
    </ligand>
</feature>
<keyword evidence="3" id="KW-0347">Helicase</keyword>
<keyword evidence="3" id="KW-0067">ATP-binding</keyword>
<evidence type="ECO:0000259" key="2">
    <source>
        <dbReference type="Pfam" id="PF05970"/>
    </source>
</evidence>
<keyword evidence="6 7" id="KW-0547">Nucleotide-binding</keyword>
<dbReference type="Proteomes" id="UP000000211">
    <property type="component" value="Chromosome"/>
</dbReference>
<dbReference type="eggNOG" id="COG0507">
    <property type="taxonomic scope" value="Bacteria"/>
</dbReference>
<evidence type="ECO:0007829" key="11">
    <source>
        <dbReference type="PDB" id="7OAR"/>
    </source>
</evidence>
<dbReference type="PDB" id="7OAR">
    <property type="method" value="X-ray"/>
    <property type="resolution" value="2.58 A"/>
    <property type="chains" value="A/B=60-507"/>
</dbReference>
<evidence type="ECO:0007829" key="10">
    <source>
        <dbReference type="PDB" id="7BIL"/>
    </source>
</evidence>
<dbReference type="PDB" id="7BIL">
    <property type="method" value="X-ray"/>
    <property type="resolution" value="2.21 A"/>
    <property type="chains" value="A/B=1-507"/>
</dbReference>
<reference evidence="5 6" key="2">
    <citation type="journal article" date="2021" name="Nucleic Acids Res.">
        <title>Structural and functional studies of SF1B Pif1 from Thermus oshimai reveal dimerization-induced helicase inhibition.</title>
        <authorList>
            <person name="Dai Y.X."/>
            <person name="Chen W.F."/>
            <person name="Liu N.N."/>
            <person name="Teng F.Y."/>
            <person name="Guo H.L."/>
            <person name="Hou X.M."/>
            <person name="Dou S.X."/>
            <person name="Rety S."/>
            <person name="Xi X.G."/>
        </authorList>
    </citation>
    <scope>X-RAY CRYSTALLOGRAPHY (1.93 ANGSTROMS) OF 65-507 IN COMPLEX WITH ADP AND MG(2+)</scope>
</reference>